<feature type="compositionally biased region" description="Polar residues" evidence="1">
    <location>
        <begin position="370"/>
        <end position="379"/>
    </location>
</feature>
<dbReference type="OrthoDB" id="5408302at2759"/>
<feature type="region of interest" description="Disordered" evidence="1">
    <location>
        <begin position="956"/>
        <end position="997"/>
    </location>
</feature>
<dbReference type="KEGG" id="pchm:VFPPC_01083"/>
<feature type="region of interest" description="Disordered" evidence="1">
    <location>
        <begin position="640"/>
        <end position="728"/>
    </location>
</feature>
<feature type="compositionally biased region" description="Polar residues" evidence="1">
    <location>
        <begin position="390"/>
        <end position="402"/>
    </location>
</feature>
<evidence type="ECO:0000313" key="2">
    <source>
        <dbReference type="EMBL" id="OAQ73356.1"/>
    </source>
</evidence>
<feature type="compositionally biased region" description="Polar residues" evidence="1">
    <location>
        <begin position="696"/>
        <end position="716"/>
    </location>
</feature>
<feature type="compositionally biased region" description="Low complexity" evidence="1">
    <location>
        <begin position="20"/>
        <end position="36"/>
    </location>
</feature>
<protein>
    <recommendedName>
        <fullName evidence="4">AGC-kinase C-terminal domain-containing protein</fullName>
    </recommendedName>
</protein>
<feature type="region of interest" description="Disordered" evidence="1">
    <location>
        <begin position="572"/>
        <end position="601"/>
    </location>
</feature>
<dbReference type="GeneID" id="28844967"/>
<dbReference type="AlphaFoldDB" id="A0A179G6A5"/>
<feature type="region of interest" description="Disordered" evidence="1">
    <location>
        <begin position="1"/>
        <end position="96"/>
    </location>
</feature>
<comment type="caution">
    <text evidence="2">The sequence shown here is derived from an EMBL/GenBank/DDBJ whole genome shotgun (WGS) entry which is preliminary data.</text>
</comment>
<keyword evidence="3" id="KW-1185">Reference proteome</keyword>
<sequence length="1154" mass="125010">MLSHLRFHRRGTSNPTSPIPDQQQSFSPLSSSESPQALDSASPLDGILTSTSSSAPTLPPITRVTSADSDSRHERQNGAGVMPESRPPQAQRLSYNGDVGFIGGVALQNYRRDVEAQQKASRAETGERAVATSIVHSEDTSRRSRPSYLEPGSDIVRDSQFKQVTSFSTPIDLQASNSSNLGRRPAVARLPQDAPIVLSNPTSSAIVEPQKGKKGLPFLKNPMSTLLLRRRNNQNAPDLRPLPLNSKDEEPTYDPRIRGTRVHDFSAPRKPRDVYSGDPASSRSVSDINLMSGKETQPDASAVSVEAPIQARRSAPQSVKTAAGSQSSTHARELSSGPSGSKNSFTDEPRTVTVGDQFVSTGRHVETDDNSAARQSPSEVGTVERAETSPKVSSSMRTTRSRNISLSEISMSAIPRHMKSTSSRFSFDMVGAAKQEKILEERHRQRELERKTVDNGGYRDSRFDDFDEYAFDYDAMMDDDGLEERIPGVNADFDEEEIPGVNAELDEEEIPESYDLNDELDPDNDQENFAGFVFQRSNPSSSLASPYNNGTMMTPRDVNGNVIGFAMTKDTPGTSTFPVSPPAPATSQGEANGDTGSGLGIRDTCSTTGNNIHRTYKDDDLYFDDGMIGFENEFAEDLAASPDAAEQPFDESIFDNNDTDQFGRPVPGAFQQAQSLRRADQPKDEQNPTKRESDMTSRLSVHSAVSRSTAHTSLSVDEQAEEGESSPVVKRSILEGEAENSQAVSEGAKSVAAYQAALAAAAYRAAASGKFQRSSSPTSAPVFEDDDPTFEAVHDDVYGDYDDIDDNFDFDDDAIIAEANASALANDSDGWYGQEFGFYSAPPVVHPTPHSSTSSGLKEYEYSNGGFFGPEGISGLNRSTSGRMISREPNLTPITERSEYSNRNSLMSLGYPPLSTSTPIVQSPGLAQLAMMADCGDDQMTLSALLRLRSKAWGGSQASLASSREGSPRSERGDPSSSPWQSTSLGQSGQANYGHGKTPSAFSTINYDSDAASASGSPTMTMANVNFDQWQQHSIPEEEDATQAPLGDDPSNSIARGRAAASESDDAKHQTVSGEGLIRRRSAAEVNNGTDEYNRNNSTRSSIKSHRHKGSADSVSYVKEEDSGETRWVIERRRTGESGEVEVLEREIIEGRQI</sequence>
<feature type="compositionally biased region" description="Basic and acidic residues" evidence="1">
    <location>
        <begin position="246"/>
        <end position="275"/>
    </location>
</feature>
<accession>A0A179G6A5</accession>
<gene>
    <name evidence="2" type="ORF">VFPPC_01083</name>
</gene>
<feature type="compositionally biased region" description="Polar residues" evidence="1">
    <location>
        <begin position="279"/>
        <end position="299"/>
    </location>
</feature>
<evidence type="ECO:0008006" key="4">
    <source>
        <dbReference type="Google" id="ProtNLM"/>
    </source>
</evidence>
<feature type="compositionally biased region" description="Low complexity" evidence="1">
    <location>
        <begin position="47"/>
        <end position="62"/>
    </location>
</feature>
<dbReference type="STRING" id="1380566.A0A179G6A5"/>
<dbReference type="RefSeq" id="XP_018149439.1">
    <property type="nucleotide sequence ID" value="XM_018280973.1"/>
</dbReference>
<feature type="compositionally biased region" description="Polar residues" evidence="1">
    <location>
        <begin position="315"/>
        <end position="329"/>
    </location>
</feature>
<feature type="compositionally biased region" description="Polar residues" evidence="1">
    <location>
        <begin position="1085"/>
        <end position="1102"/>
    </location>
</feature>
<feature type="region of interest" description="Disordered" evidence="1">
    <location>
        <begin position="119"/>
        <end position="151"/>
    </location>
</feature>
<dbReference type="Proteomes" id="UP000078397">
    <property type="component" value="Unassembled WGS sequence"/>
</dbReference>
<proteinExistence type="predicted"/>
<evidence type="ECO:0000313" key="3">
    <source>
        <dbReference type="Proteomes" id="UP000078397"/>
    </source>
</evidence>
<dbReference type="EMBL" id="LSBJ02000001">
    <property type="protein sequence ID" value="OAQ73356.1"/>
    <property type="molecule type" value="Genomic_DNA"/>
</dbReference>
<organism evidence="2 3">
    <name type="scientific">Pochonia chlamydosporia 170</name>
    <dbReference type="NCBI Taxonomy" id="1380566"/>
    <lineage>
        <taxon>Eukaryota</taxon>
        <taxon>Fungi</taxon>
        <taxon>Dikarya</taxon>
        <taxon>Ascomycota</taxon>
        <taxon>Pezizomycotina</taxon>
        <taxon>Sordariomycetes</taxon>
        <taxon>Hypocreomycetidae</taxon>
        <taxon>Hypocreales</taxon>
        <taxon>Clavicipitaceae</taxon>
        <taxon>Pochonia</taxon>
    </lineage>
</organism>
<feature type="compositionally biased region" description="Polar residues" evidence="1">
    <location>
        <begin position="975"/>
        <end position="991"/>
    </location>
</feature>
<reference evidence="2 3" key="1">
    <citation type="journal article" date="2016" name="PLoS Pathog.">
        <title>Biosynthesis of antibiotic leucinostatins in bio-control fungus Purpureocillium lilacinum and their inhibition on phytophthora revealed by genome mining.</title>
        <authorList>
            <person name="Wang G."/>
            <person name="Liu Z."/>
            <person name="Lin R."/>
            <person name="Li E."/>
            <person name="Mao Z."/>
            <person name="Ling J."/>
            <person name="Yang Y."/>
            <person name="Yin W.B."/>
            <person name="Xie B."/>
        </authorList>
    </citation>
    <scope>NUCLEOTIDE SEQUENCE [LARGE SCALE GENOMIC DNA]</scope>
    <source>
        <strain evidence="2">170</strain>
    </source>
</reference>
<feature type="region of interest" description="Disordered" evidence="1">
    <location>
        <begin position="1036"/>
        <end position="1125"/>
    </location>
</feature>
<feature type="region of interest" description="Disordered" evidence="1">
    <location>
        <begin position="231"/>
        <end position="402"/>
    </location>
</feature>
<feature type="compositionally biased region" description="Basic and acidic residues" evidence="1">
    <location>
        <begin position="677"/>
        <end position="695"/>
    </location>
</feature>
<evidence type="ECO:0000256" key="1">
    <source>
        <dbReference type="SAM" id="MobiDB-lite"/>
    </source>
</evidence>
<feature type="compositionally biased region" description="Basic residues" evidence="1">
    <location>
        <begin position="1"/>
        <end position="11"/>
    </location>
</feature>
<name>A0A179G6A5_METCM</name>